<organism evidence="6">
    <name type="scientific">hydrothermal vent metagenome</name>
    <dbReference type="NCBI Taxonomy" id="652676"/>
    <lineage>
        <taxon>unclassified sequences</taxon>
        <taxon>metagenomes</taxon>
        <taxon>ecological metagenomes</taxon>
    </lineage>
</organism>
<accession>A0A3B1C7L5</accession>
<dbReference type="PANTHER" id="PTHR11228">
    <property type="entry name" value="RADICAL SAM DOMAIN PROTEIN"/>
    <property type="match status" value="1"/>
</dbReference>
<dbReference type="SUPFAM" id="SSF102114">
    <property type="entry name" value="Radical SAM enzymes"/>
    <property type="match status" value="1"/>
</dbReference>
<keyword evidence="1" id="KW-0949">S-adenosyl-L-methionine</keyword>
<protein>
    <recommendedName>
        <fullName evidence="5">Radical SAM core domain-containing protein</fullName>
    </recommendedName>
</protein>
<dbReference type="EMBL" id="UOGE01000060">
    <property type="protein sequence ID" value="VAX20653.1"/>
    <property type="molecule type" value="Genomic_DNA"/>
</dbReference>
<evidence type="ECO:0000259" key="5">
    <source>
        <dbReference type="PROSITE" id="PS51918"/>
    </source>
</evidence>
<dbReference type="PANTHER" id="PTHR11228:SF7">
    <property type="entry name" value="PQQA PEPTIDE CYCLASE"/>
    <property type="match status" value="1"/>
</dbReference>
<evidence type="ECO:0000256" key="2">
    <source>
        <dbReference type="ARBA" id="ARBA00022723"/>
    </source>
</evidence>
<dbReference type="AlphaFoldDB" id="A0A3B1C7L5"/>
<dbReference type="GO" id="GO:0046872">
    <property type="term" value="F:metal ion binding"/>
    <property type="evidence" value="ECO:0007669"/>
    <property type="project" value="UniProtKB-KW"/>
</dbReference>
<dbReference type="InterPro" id="IPR023885">
    <property type="entry name" value="4Fe4S-binding_SPASM_dom"/>
</dbReference>
<evidence type="ECO:0000256" key="1">
    <source>
        <dbReference type="ARBA" id="ARBA00022691"/>
    </source>
</evidence>
<proteinExistence type="predicted"/>
<reference evidence="6" key="1">
    <citation type="submission" date="2018-06" db="EMBL/GenBank/DDBJ databases">
        <authorList>
            <person name="Zhirakovskaya E."/>
        </authorList>
    </citation>
    <scope>NUCLEOTIDE SEQUENCE</scope>
</reference>
<name>A0A3B1C7L5_9ZZZZ</name>
<dbReference type="PROSITE" id="PS51918">
    <property type="entry name" value="RADICAL_SAM"/>
    <property type="match status" value="1"/>
</dbReference>
<dbReference type="Pfam" id="PF04055">
    <property type="entry name" value="Radical_SAM"/>
    <property type="match status" value="1"/>
</dbReference>
<dbReference type="CDD" id="cd01335">
    <property type="entry name" value="Radical_SAM"/>
    <property type="match status" value="1"/>
</dbReference>
<dbReference type="InterPro" id="IPR050377">
    <property type="entry name" value="Radical_SAM_PqqE_MftC-like"/>
</dbReference>
<dbReference type="Pfam" id="PF13186">
    <property type="entry name" value="SPASM"/>
    <property type="match status" value="1"/>
</dbReference>
<dbReference type="Gene3D" id="3.20.20.70">
    <property type="entry name" value="Aldolase class I"/>
    <property type="match status" value="1"/>
</dbReference>
<dbReference type="InterPro" id="IPR006638">
    <property type="entry name" value="Elp3/MiaA/NifB-like_rSAM"/>
</dbReference>
<dbReference type="SMART" id="SM00729">
    <property type="entry name" value="Elp3"/>
    <property type="match status" value="1"/>
</dbReference>
<dbReference type="SFLD" id="SFLDG01067">
    <property type="entry name" value="SPASM/twitch_domain_containing"/>
    <property type="match status" value="1"/>
</dbReference>
<evidence type="ECO:0000313" key="6">
    <source>
        <dbReference type="EMBL" id="VAX20653.1"/>
    </source>
</evidence>
<feature type="domain" description="Radical SAM core" evidence="5">
    <location>
        <begin position="26"/>
        <end position="258"/>
    </location>
</feature>
<evidence type="ECO:0000256" key="4">
    <source>
        <dbReference type="ARBA" id="ARBA00023014"/>
    </source>
</evidence>
<dbReference type="CDD" id="cd21109">
    <property type="entry name" value="SPASM"/>
    <property type="match status" value="1"/>
</dbReference>
<keyword evidence="4" id="KW-0411">Iron-sulfur</keyword>
<keyword evidence="2" id="KW-0479">Metal-binding</keyword>
<dbReference type="SFLD" id="SFLDS00029">
    <property type="entry name" value="Radical_SAM"/>
    <property type="match status" value="1"/>
</dbReference>
<dbReference type="GO" id="GO:0003824">
    <property type="term" value="F:catalytic activity"/>
    <property type="evidence" value="ECO:0007669"/>
    <property type="project" value="InterPro"/>
</dbReference>
<dbReference type="InterPro" id="IPR058240">
    <property type="entry name" value="rSAM_sf"/>
</dbReference>
<gene>
    <name evidence="6" type="ORF">MNBD_NITROSPINAE02-1525</name>
</gene>
<dbReference type="InterPro" id="IPR013785">
    <property type="entry name" value="Aldolase_TIM"/>
</dbReference>
<evidence type="ECO:0000256" key="3">
    <source>
        <dbReference type="ARBA" id="ARBA00023004"/>
    </source>
</evidence>
<sequence length="379" mass="42402">MTKKPANLIEKDELIRKGIMAQDKAFTGPYGLQIGITDYCNYACVFCGAFSYRRDNVEREEKKFVKLDYARFRELVMDAARMKVNQMSIVGVGEPFLHPDIMRFIGLVKENDIRCMVTTNAAALTRRKVDELIDNRLDIINISLNAATPETYATMHGEKFGGRFQPVLDAAAYITERKKALGAEKPHLALRFVITKLNSGELAGFVDKAIELGANELFFQNYLPPAFAMDIALGQEEKKKLAGALSHLKEKAARHNIKSNLEFIAAKYADGDLSNVGLSGADDLSIDDFHNRHSCYVGWTYVMILAGGEVMPCCYCVKPLGNINETSFREIWFGATYNSFRQRAIDLPKSKETIISCRCFDGCGSVPENLNVIRRFGLA</sequence>
<keyword evidence="3" id="KW-0408">Iron</keyword>
<dbReference type="GO" id="GO:0051536">
    <property type="term" value="F:iron-sulfur cluster binding"/>
    <property type="evidence" value="ECO:0007669"/>
    <property type="project" value="UniProtKB-KW"/>
</dbReference>
<dbReference type="InterPro" id="IPR007197">
    <property type="entry name" value="rSAM"/>
</dbReference>